<protein>
    <submittedName>
        <fullName evidence="2">DUF2063 domain-containing protein</fullName>
    </submittedName>
</protein>
<keyword evidence="3" id="KW-1185">Reference proteome</keyword>
<evidence type="ECO:0000313" key="3">
    <source>
        <dbReference type="Proteomes" id="UP000245890"/>
    </source>
</evidence>
<feature type="domain" description="Putative DNA-binding" evidence="1">
    <location>
        <begin position="6"/>
        <end position="89"/>
    </location>
</feature>
<reference evidence="2 3" key="1">
    <citation type="submission" date="2018-05" db="EMBL/GenBank/DDBJ databases">
        <title>Description of Sphingomonas pokkalii sp nov, isolated from the rhizosphere of saline tolerant pokkali rice and its draft genome analysis.</title>
        <authorList>
            <person name="Menon R."/>
            <person name="Kumari S."/>
            <person name="Rameshkumar N."/>
        </authorList>
    </citation>
    <scope>NUCLEOTIDE SEQUENCE [LARGE SCALE GENOMIC DNA]</scope>
    <source>
        <strain evidence="2 3">L3B27</strain>
    </source>
</reference>
<name>A0A2U0SF55_9SPHN</name>
<gene>
    <name evidence="2" type="ORF">DD559_12120</name>
</gene>
<dbReference type="EMBL" id="QENQ01000001">
    <property type="protein sequence ID" value="PVX29989.1"/>
    <property type="molecule type" value="Genomic_DNA"/>
</dbReference>
<dbReference type="RefSeq" id="WP_116469406.1">
    <property type="nucleotide sequence ID" value="NZ_QENQ01000001.1"/>
</dbReference>
<dbReference type="Pfam" id="PF09836">
    <property type="entry name" value="DUF2063"/>
    <property type="match status" value="1"/>
</dbReference>
<evidence type="ECO:0000313" key="2">
    <source>
        <dbReference type="EMBL" id="PVX29989.1"/>
    </source>
</evidence>
<comment type="caution">
    <text evidence="2">The sequence shown here is derived from an EMBL/GenBank/DDBJ whole genome shotgun (WGS) entry which is preliminary data.</text>
</comment>
<proteinExistence type="predicted"/>
<dbReference type="AlphaFoldDB" id="A0A2U0SF55"/>
<dbReference type="OrthoDB" id="343356at2"/>
<dbReference type="Proteomes" id="UP000245890">
    <property type="component" value="Unassembled WGS sequence"/>
</dbReference>
<dbReference type="InterPro" id="IPR018640">
    <property type="entry name" value="DUF2063"/>
</dbReference>
<evidence type="ECO:0000259" key="1">
    <source>
        <dbReference type="Pfam" id="PF09836"/>
    </source>
</evidence>
<accession>A0A2U0SF55</accession>
<organism evidence="2 3">
    <name type="scientific">Sphingomonas pokkalii</name>
    <dbReference type="NCBI Taxonomy" id="2175090"/>
    <lineage>
        <taxon>Bacteria</taxon>
        <taxon>Pseudomonadati</taxon>
        <taxon>Pseudomonadota</taxon>
        <taxon>Alphaproteobacteria</taxon>
        <taxon>Sphingomonadales</taxon>
        <taxon>Sphingomonadaceae</taxon>
        <taxon>Sphingomonas</taxon>
    </lineage>
</organism>
<sequence length="246" mass="25955">MMLAAFQADFGRWLQAECTDAATRLGGGAGLDVYLNNYRSQLVAALESGFPQLQRWLGEAAFLAAAARHIEASPPSAWTLDVYGEDFPATIAALYPEDPECAELARIEWALAAAFTTPDLAPLSAESLGAVAWETARFAFLPTLAILPVTTNAAALWQSLVDGSVPPAAQRLPAPGAVLLWRDGFNPSFRTIEQGEAEAILQLEAGMPFGALCAALADEHGEAASAAIVGGWLGAWFRDGIIVAVQ</sequence>